<proteinExistence type="inferred from homology"/>
<accession>A0ABU7LWS7</accession>
<evidence type="ECO:0000313" key="4">
    <source>
        <dbReference type="Proteomes" id="UP001310692"/>
    </source>
</evidence>
<evidence type="ECO:0000256" key="1">
    <source>
        <dbReference type="ARBA" id="ARBA00009600"/>
    </source>
</evidence>
<reference evidence="3 4" key="1">
    <citation type="submission" date="2024-01" db="EMBL/GenBank/DDBJ databases">
        <title>Hyphobacterium bacterium isolated from marine sediment.</title>
        <authorList>
            <person name="Zhao S."/>
        </authorList>
    </citation>
    <scope>NUCLEOTIDE SEQUENCE [LARGE SCALE GENOMIC DNA]</scope>
    <source>
        <strain evidence="3 4">Y60-23</strain>
    </source>
</reference>
<dbReference type="SUPFAM" id="SSF143456">
    <property type="entry name" value="VC0467-like"/>
    <property type="match status" value="1"/>
</dbReference>
<dbReference type="EMBL" id="JAZDRO010000001">
    <property type="protein sequence ID" value="MEE2566016.1"/>
    <property type="molecule type" value="Genomic_DNA"/>
</dbReference>
<dbReference type="InterPro" id="IPR003774">
    <property type="entry name" value="AlgH-like"/>
</dbReference>
<evidence type="ECO:0000313" key="3">
    <source>
        <dbReference type="EMBL" id="MEE2566016.1"/>
    </source>
</evidence>
<name>A0ABU7LWS7_9PROT</name>
<evidence type="ECO:0000256" key="2">
    <source>
        <dbReference type="HAMAP-Rule" id="MF_00758"/>
    </source>
</evidence>
<dbReference type="PANTHER" id="PTHR30327:SF1">
    <property type="entry name" value="UPF0301 PROTEIN YQGE"/>
    <property type="match status" value="1"/>
</dbReference>
<dbReference type="Gene3D" id="3.40.1740.10">
    <property type="entry name" value="VC0467-like"/>
    <property type="match status" value="1"/>
</dbReference>
<sequence length="188" mass="20227">MASGSYLKGKILIASPAIGDPRFDRAVIFVCDHSDEHAMGITLNKPVRDLRLPTLFKQLGIEGSIRVPDRPVLDGGPVDRDRGFVLHTREFGADEATLPVGDDLALTATKEILAAMASEEAPRRAVLALGYAGWGAGQLDDELQANAWLVAEPDEALIFDDAFEDKWALALRTLGVDPKRLSAVSGHA</sequence>
<dbReference type="Proteomes" id="UP001310692">
    <property type="component" value="Unassembled WGS sequence"/>
</dbReference>
<organism evidence="3 4">
    <name type="scientific">Hyphobacterium marinum</name>
    <dbReference type="NCBI Taxonomy" id="3116574"/>
    <lineage>
        <taxon>Bacteria</taxon>
        <taxon>Pseudomonadati</taxon>
        <taxon>Pseudomonadota</taxon>
        <taxon>Alphaproteobacteria</taxon>
        <taxon>Maricaulales</taxon>
        <taxon>Maricaulaceae</taxon>
        <taxon>Hyphobacterium</taxon>
    </lineage>
</organism>
<comment type="caution">
    <text evidence="3">The sequence shown here is derived from an EMBL/GenBank/DDBJ whole genome shotgun (WGS) entry which is preliminary data.</text>
</comment>
<dbReference type="Pfam" id="PF02622">
    <property type="entry name" value="DUF179"/>
    <property type="match status" value="1"/>
</dbReference>
<gene>
    <name evidence="3" type="ORF">V0U35_04925</name>
</gene>
<protein>
    <recommendedName>
        <fullName evidence="2">UPF0301 protein V0U35_04925</fullName>
    </recommendedName>
</protein>
<dbReference type="HAMAP" id="MF_00758">
    <property type="entry name" value="UPF0301"/>
    <property type="match status" value="1"/>
</dbReference>
<comment type="similarity">
    <text evidence="1 2">Belongs to the UPF0301 (AlgH) family.</text>
</comment>
<dbReference type="PANTHER" id="PTHR30327">
    <property type="entry name" value="UNCHARACTERIZED PROTEIN YQGE"/>
    <property type="match status" value="1"/>
</dbReference>
<keyword evidence="4" id="KW-1185">Reference proteome</keyword>
<dbReference type="RefSeq" id="WP_330195545.1">
    <property type="nucleotide sequence ID" value="NZ_JAZDRO010000001.1"/>
</dbReference>